<dbReference type="AlphaFoldDB" id="A0A2H5Y391"/>
<name>A0A2H5Y391_9CHLR</name>
<organism evidence="4 5">
    <name type="scientific">Candidatus Thermoflexus japonica</name>
    <dbReference type="NCBI Taxonomy" id="2035417"/>
    <lineage>
        <taxon>Bacteria</taxon>
        <taxon>Bacillati</taxon>
        <taxon>Chloroflexota</taxon>
        <taxon>Thermoflexia</taxon>
        <taxon>Thermoflexales</taxon>
        <taxon>Thermoflexaceae</taxon>
        <taxon>Thermoflexus</taxon>
    </lineage>
</organism>
<proteinExistence type="predicted"/>
<evidence type="ECO:0000313" key="5">
    <source>
        <dbReference type="Proteomes" id="UP000236642"/>
    </source>
</evidence>
<dbReference type="Gene3D" id="3.40.50.2300">
    <property type="match status" value="1"/>
</dbReference>
<evidence type="ECO:0000256" key="2">
    <source>
        <dbReference type="PROSITE-ProRule" id="PRU00169"/>
    </source>
</evidence>
<gene>
    <name evidence="4" type="primary">divK_1</name>
    <name evidence="4" type="ORF">HRbin22_00129</name>
</gene>
<dbReference type="Pfam" id="PF00072">
    <property type="entry name" value="Response_reg"/>
    <property type="match status" value="1"/>
</dbReference>
<keyword evidence="1 2" id="KW-0597">Phosphoprotein</keyword>
<dbReference type="SUPFAM" id="SSF52172">
    <property type="entry name" value="CheY-like"/>
    <property type="match status" value="1"/>
</dbReference>
<dbReference type="GO" id="GO:0000160">
    <property type="term" value="P:phosphorelay signal transduction system"/>
    <property type="evidence" value="ECO:0007669"/>
    <property type="project" value="InterPro"/>
</dbReference>
<comment type="caution">
    <text evidence="4">The sequence shown here is derived from an EMBL/GenBank/DDBJ whole genome shotgun (WGS) entry which is preliminary data.</text>
</comment>
<dbReference type="EMBL" id="BEHY01000002">
    <property type="protein sequence ID" value="GBD07903.1"/>
    <property type="molecule type" value="Genomic_DNA"/>
</dbReference>
<evidence type="ECO:0000256" key="1">
    <source>
        <dbReference type="ARBA" id="ARBA00022553"/>
    </source>
</evidence>
<evidence type="ECO:0000313" key="4">
    <source>
        <dbReference type="EMBL" id="GBD07903.1"/>
    </source>
</evidence>
<dbReference type="CDD" id="cd00156">
    <property type="entry name" value="REC"/>
    <property type="match status" value="1"/>
</dbReference>
<dbReference type="InterPro" id="IPR001789">
    <property type="entry name" value="Sig_transdc_resp-reg_receiver"/>
</dbReference>
<evidence type="ECO:0000259" key="3">
    <source>
        <dbReference type="PROSITE" id="PS50110"/>
    </source>
</evidence>
<dbReference type="PANTHER" id="PTHR44591">
    <property type="entry name" value="STRESS RESPONSE REGULATOR PROTEIN 1"/>
    <property type="match status" value="1"/>
</dbReference>
<sequence>MIIEDDPQMARMLATLLEFEGYATVICPSPEQALDCIREGRPDVVVMDFYLGRARAPDFLQTLRTDPELRAARVIIVSGDDQQVAARAAGADRFLLKPFAVEELLEVIRDLIPPRQGGSG</sequence>
<reference evidence="5" key="1">
    <citation type="submission" date="2017-09" db="EMBL/GenBank/DDBJ databases">
        <title>Metaegenomics of thermophilic ammonia-oxidizing enrichment culture.</title>
        <authorList>
            <person name="Kato S."/>
            <person name="Suzuki K."/>
        </authorList>
    </citation>
    <scope>NUCLEOTIDE SEQUENCE [LARGE SCALE GENOMIC DNA]</scope>
</reference>
<dbReference type="InterPro" id="IPR011006">
    <property type="entry name" value="CheY-like_superfamily"/>
</dbReference>
<accession>A0A2H5Y391</accession>
<dbReference type="PANTHER" id="PTHR44591:SF23">
    <property type="entry name" value="CHEY SUBFAMILY"/>
    <property type="match status" value="1"/>
</dbReference>
<dbReference type="PROSITE" id="PS50110">
    <property type="entry name" value="RESPONSE_REGULATORY"/>
    <property type="match status" value="1"/>
</dbReference>
<dbReference type="SMART" id="SM00448">
    <property type="entry name" value="REC"/>
    <property type="match status" value="1"/>
</dbReference>
<dbReference type="Proteomes" id="UP000236642">
    <property type="component" value="Unassembled WGS sequence"/>
</dbReference>
<feature type="domain" description="Response regulatory" evidence="3">
    <location>
        <begin position="1"/>
        <end position="112"/>
    </location>
</feature>
<feature type="modified residue" description="4-aspartylphosphate" evidence="2">
    <location>
        <position position="48"/>
    </location>
</feature>
<protein>
    <submittedName>
        <fullName evidence="4">Polar-differentiation response regulator DivK</fullName>
    </submittedName>
</protein>
<dbReference type="InterPro" id="IPR050595">
    <property type="entry name" value="Bact_response_regulator"/>
</dbReference>